<keyword evidence="1" id="KW-0472">Membrane</keyword>
<evidence type="ECO:0000313" key="3">
    <source>
        <dbReference type="EMBL" id="KAG8369735.1"/>
    </source>
</evidence>
<evidence type="ECO:0000313" key="4">
    <source>
        <dbReference type="Proteomes" id="UP000826271"/>
    </source>
</evidence>
<dbReference type="PROSITE" id="PS51485">
    <property type="entry name" value="PHYTOCYANIN"/>
    <property type="match status" value="1"/>
</dbReference>
<dbReference type="Proteomes" id="UP000826271">
    <property type="component" value="Unassembled WGS sequence"/>
</dbReference>
<keyword evidence="4" id="KW-1185">Reference proteome</keyword>
<evidence type="ECO:0000259" key="2">
    <source>
        <dbReference type="PROSITE" id="PS51485"/>
    </source>
</evidence>
<proteinExistence type="predicted"/>
<keyword evidence="1" id="KW-0812">Transmembrane</keyword>
<feature type="domain" description="Phytocyanin" evidence="2">
    <location>
        <begin position="1"/>
        <end position="129"/>
    </location>
</feature>
<comment type="caution">
    <text evidence="3">The sequence shown here is derived from an EMBL/GenBank/DDBJ whole genome shotgun (WGS) entry which is preliminary data.</text>
</comment>
<organism evidence="3 4">
    <name type="scientific">Buddleja alternifolia</name>
    <dbReference type="NCBI Taxonomy" id="168488"/>
    <lineage>
        <taxon>Eukaryota</taxon>
        <taxon>Viridiplantae</taxon>
        <taxon>Streptophyta</taxon>
        <taxon>Embryophyta</taxon>
        <taxon>Tracheophyta</taxon>
        <taxon>Spermatophyta</taxon>
        <taxon>Magnoliopsida</taxon>
        <taxon>eudicotyledons</taxon>
        <taxon>Gunneridae</taxon>
        <taxon>Pentapetalae</taxon>
        <taxon>asterids</taxon>
        <taxon>lamiids</taxon>
        <taxon>Lamiales</taxon>
        <taxon>Scrophulariaceae</taxon>
        <taxon>Buddlejeae</taxon>
        <taxon>Buddleja</taxon>
    </lineage>
</organism>
<dbReference type="InterPro" id="IPR003245">
    <property type="entry name" value="Phytocyanin_dom"/>
</dbReference>
<protein>
    <recommendedName>
        <fullName evidence="2">Phytocyanin domain-containing protein</fullName>
    </recommendedName>
</protein>
<accession>A0AAV6WRY9</accession>
<reference evidence="3" key="1">
    <citation type="submission" date="2019-10" db="EMBL/GenBank/DDBJ databases">
        <authorList>
            <person name="Zhang R."/>
            <person name="Pan Y."/>
            <person name="Wang J."/>
            <person name="Ma R."/>
            <person name="Yu S."/>
        </authorList>
    </citation>
    <scope>NUCLEOTIDE SEQUENCE</scope>
    <source>
        <strain evidence="3">LA-IB0</strain>
        <tissue evidence="3">Leaf</tissue>
    </source>
</reference>
<dbReference type="Gene3D" id="2.60.40.420">
    <property type="entry name" value="Cupredoxins - blue copper proteins"/>
    <property type="match status" value="1"/>
</dbReference>
<gene>
    <name evidence="3" type="ORF">BUALT_Bualt14G0044700</name>
</gene>
<feature type="transmembrane region" description="Helical" evidence="1">
    <location>
        <begin position="151"/>
        <end position="169"/>
    </location>
</feature>
<dbReference type="GO" id="GO:0005886">
    <property type="term" value="C:plasma membrane"/>
    <property type="evidence" value="ECO:0007669"/>
    <property type="project" value="TreeGrafter"/>
</dbReference>
<sequence length="171" mass="18654">MAIESRFLPTTTERTCDKELDGDCCGTERVALIESPDGSASGKNKVATGASSEGWKKLASDVFKYSHPFHIVMEVTSQDFESCNSSSPILTYTTGHDSVKLTSSGHHYYICGTRGHCEAGQKVHIIVRGHDDSSGPSVSPRDHNRASKSNLSFMWLFPTMLGMSLLVAFTF</sequence>
<dbReference type="PANTHER" id="PTHR33021:SF339">
    <property type="entry name" value="OS07G0570600 PROTEIN"/>
    <property type="match status" value="1"/>
</dbReference>
<dbReference type="AlphaFoldDB" id="A0AAV6WRY9"/>
<dbReference type="GO" id="GO:0009055">
    <property type="term" value="F:electron transfer activity"/>
    <property type="evidence" value="ECO:0007669"/>
    <property type="project" value="InterPro"/>
</dbReference>
<dbReference type="SUPFAM" id="SSF49503">
    <property type="entry name" value="Cupredoxins"/>
    <property type="match status" value="1"/>
</dbReference>
<dbReference type="InterPro" id="IPR039391">
    <property type="entry name" value="Phytocyanin-like"/>
</dbReference>
<keyword evidence="1" id="KW-1133">Transmembrane helix</keyword>
<dbReference type="PANTHER" id="PTHR33021">
    <property type="entry name" value="BLUE COPPER PROTEIN"/>
    <property type="match status" value="1"/>
</dbReference>
<name>A0AAV6WRY9_9LAMI</name>
<evidence type="ECO:0000256" key="1">
    <source>
        <dbReference type="SAM" id="Phobius"/>
    </source>
</evidence>
<dbReference type="Pfam" id="PF02298">
    <property type="entry name" value="Cu_bind_like"/>
    <property type="match status" value="1"/>
</dbReference>
<dbReference type="EMBL" id="WHWC01000014">
    <property type="protein sequence ID" value="KAG8369735.1"/>
    <property type="molecule type" value="Genomic_DNA"/>
</dbReference>
<dbReference type="InterPro" id="IPR008972">
    <property type="entry name" value="Cupredoxin"/>
</dbReference>